<dbReference type="GO" id="GO:0016020">
    <property type="term" value="C:membrane"/>
    <property type="evidence" value="ECO:0007669"/>
    <property type="project" value="UniProtKB-SubCell"/>
</dbReference>
<keyword evidence="4" id="KW-0812">Transmembrane</keyword>
<evidence type="ECO:0000256" key="7">
    <source>
        <dbReference type="ARBA" id="ARBA00022989"/>
    </source>
</evidence>
<dbReference type="AlphaFoldDB" id="A0AAF0RDM5"/>
<reference evidence="10" key="1">
    <citation type="submission" date="2023-08" db="EMBL/GenBank/DDBJ databases">
        <title>A de novo genome assembly of Solanum verrucosum Schlechtendal, a Mexican diploid species geographically isolated from the other diploid A-genome species in potato relatives.</title>
        <authorList>
            <person name="Hosaka K."/>
        </authorList>
    </citation>
    <scope>NUCLEOTIDE SEQUENCE</scope>
    <source>
        <tissue evidence="10">Young leaves</tissue>
    </source>
</reference>
<keyword evidence="5" id="KW-0732">Signal</keyword>
<dbReference type="PRINTS" id="PR00019">
    <property type="entry name" value="LEURICHRPT"/>
</dbReference>
<dbReference type="PANTHER" id="PTHR48063:SF103">
    <property type="entry name" value="LEUCINE-RICH RECEPTOR-LIKE KINASE FAMILY PROTEIN"/>
    <property type="match status" value="1"/>
</dbReference>
<keyword evidence="8" id="KW-0472">Membrane</keyword>
<evidence type="ECO:0000256" key="4">
    <source>
        <dbReference type="ARBA" id="ARBA00022692"/>
    </source>
</evidence>
<dbReference type="PANTHER" id="PTHR48063">
    <property type="entry name" value="LRR RECEPTOR-LIKE KINASE"/>
    <property type="match status" value="1"/>
</dbReference>
<dbReference type="Proteomes" id="UP001234989">
    <property type="component" value="Chromosome 7"/>
</dbReference>
<keyword evidence="7" id="KW-1133">Transmembrane helix</keyword>
<evidence type="ECO:0000256" key="5">
    <source>
        <dbReference type="ARBA" id="ARBA00022729"/>
    </source>
</evidence>
<dbReference type="Pfam" id="PF13855">
    <property type="entry name" value="LRR_8"/>
    <property type="match status" value="2"/>
</dbReference>
<evidence type="ECO:0000256" key="6">
    <source>
        <dbReference type="ARBA" id="ARBA00022737"/>
    </source>
</evidence>
<keyword evidence="6" id="KW-0677">Repeat</keyword>
<proteinExistence type="inferred from homology"/>
<gene>
    <name evidence="10" type="ORF">MTR67_030191</name>
</gene>
<evidence type="ECO:0000313" key="10">
    <source>
        <dbReference type="EMBL" id="WMV36806.1"/>
    </source>
</evidence>
<dbReference type="EMBL" id="CP133618">
    <property type="protein sequence ID" value="WMV36806.1"/>
    <property type="molecule type" value="Genomic_DNA"/>
</dbReference>
<evidence type="ECO:0000256" key="9">
    <source>
        <dbReference type="ARBA" id="ARBA00023180"/>
    </source>
</evidence>
<dbReference type="Gene3D" id="3.80.10.10">
    <property type="entry name" value="Ribonuclease Inhibitor"/>
    <property type="match status" value="1"/>
</dbReference>
<evidence type="ECO:0000313" key="11">
    <source>
        <dbReference type="Proteomes" id="UP001234989"/>
    </source>
</evidence>
<sequence length="153" mass="17264">MDFQVRYDYIPGSYLYIGDLLIQWKNQESEYKNGLLYLKIIDLSSNKLVGGIPKEIAEMRGLRSLNLSRNDLNGTFVEGIGQMKLLESLNLSRNQLSGMIPQDFANLTFLSVLDLSNNHLLGRIPSITQLQSFDRSSYSGNAQLYGPPLEECP</sequence>
<dbReference type="FunFam" id="3.80.10.10:FF:000111">
    <property type="entry name" value="LRR receptor-like serine/threonine-protein kinase ERECTA"/>
    <property type="match status" value="1"/>
</dbReference>
<dbReference type="InterPro" id="IPR032675">
    <property type="entry name" value="LRR_dom_sf"/>
</dbReference>
<name>A0AAF0RDM5_SOLVR</name>
<keyword evidence="11" id="KW-1185">Reference proteome</keyword>
<evidence type="ECO:0000256" key="3">
    <source>
        <dbReference type="ARBA" id="ARBA00022614"/>
    </source>
</evidence>
<organism evidence="10 11">
    <name type="scientific">Solanum verrucosum</name>
    <dbReference type="NCBI Taxonomy" id="315347"/>
    <lineage>
        <taxon>Eukaryota</taxon>
        <taxon>Viridiplantae</taxon>
        <taxon>Streptophyta</taxon>
        <taxon>Embryophyta</taxon>
        <taxon>Tracheophyta</taxon>
        <taxon>Spermatophyta</taxon>
        <taxon>Magnoliopsida</taxon>
        <taxon>eudicotyledons</taxon>
        <taxon>Gunneridae</taxon>
        <taxon>Pentapetalae</taxon>
        <taxon>asterids</taxon>
        <taxon>lamiids</taxon>
        <taxon>Solanales</taxon>
        <taxon>Solanaceae</taxon>
        <taxon>Solanoideae</taxon>
        <taxon>Solaneae</taxon>
        <taxon>Solanum</taxon>
    </lineage>
</organism>
<evidence type="ECO:0000256" key="2">
    <source>
        <dbReference type="ARBA" id="ARBA00009592"/>
    </source>
</evidence>
<dbReference type="InterPro" id="IPR001611">
    <property type="entry name" value="Leu-rich_rpt"/>
</dbReference>
<keyword evidence="3" id="KW-0433">Leucine-rich repeat</keyword>
<keyword evidence="9" id="KW-0325">Glycoprotein</keyword>
<protein>
    <submittedName>
        <fullName evidence="10">Uncharacterized protein</fullName>
    </submittedName>
</protein>
<evidence type="ECO:0000256" key="8">
    <source>
        <dbReference type="ARBA" id="ARBA00023136"/>
    </source>
</evidence>
<comment type="subcellular location">
    <subcellularLocation>
        <location evidence="1">Membrane</location>
        <topology evidence="1">Single-pass type I membrane protein</topology>
    </subcellularLocation>
</comment>
<accession>A0AAF0RDM5</accession>
<dbReference type="SUPFAM" id="SSF52058">
    <property type="entry name" value="L domain-like"/>
    <property type="match status" value="1"/>
</dbReference>
<evidence type="ECO:0000256" key="1">
    <source>
        <dbReference type="ARBA" id="ARBA00004479"/>
    </source>
</evidence>
<comment type="similarity">
    <text evidence="2">Belongs to the RLP family.</text>
</comment>
<dbReference type="InterPro" id="IPR046956">
    <property type="entry name" value="RLP23-like"/>
</dbReference>